<keyword evidence="2" id="KW-0812">Transmembrane</keyword>
<dbReference type="Proteomes" id="UP000191518">
    <property type="component" value="Unassembled WGS sequence"/>
</dbReference>
<dbReference type="AlphaFoldDB" id="A0A1V6R2S7"/>
<keyword evidence="2" id="KW-0472">Membrane</keyword>
<evidence type="ECO:0000313" key="4">
    <source>
        <dbReference type="Proteomes" id="UP000191518"/>
    </source>
</evidence>
<evidence type="ECO:0000256" key="2">
    <source>
        <dbReference type="SAM" id="Phobius"/>
    </source>
</evidence>
<dbReference type="EMBL" id="MDYP01000101">
    <property type="protein sequence ID" value="OQD95794.1"/>
    <property type="molecule type" value="Genomic_DNA"/>
</dbReference>
<comment type="caution">
    <text evidence="3">The sequence shown here is derived from an EMBL/GenBank/DDBJ whole genome shotgun (WGS) entry which is preliminary data.</text>
</comment>
<dbReference type="Pfam" id="PF11807">
    <property type="entry name" value="UstYa"/>
    <property type="match status" value="1"/>
</dbReference>
<proteinExistence type="inferred from homology"/>
<keyword evidence="2" id="KW-1133">Transmembrane helix</keyword>
<accession>A0A1V6R2S7</accession>
<feature type="transmembrane region" description="Helical" evidence="2">
    <location>
        <begin position="70"/>
        <end position="92"/>
    </location>
</feature>
<organism evidence="3 4">
    <name type="scientific">Penicillium vulpinum</name>
    <dbReference type="NCBI Taxonomy" id="29845"/>
    <lineage>
        <taxon>Eukaryota</taxon>
        <taxon>Fungi</taxon>
        <taxon>Dikarya</taxon>
        <taxon>Ascomycota</taxon>
        <taxon>Pezizomycotina</taxon>
        <taxon>Eurotiomycetes</taxon>
        <taxon>Eurotiomycetidae</taxon>
        <taxon>Eurotiales</taxon>
        <taxon>Aspergillaceae</taxon>
        <taxon>Penicillium</taxon>
    </lineage>
</organism>
<dbReference type="PANTHER" id="PTHR33365:SF6">
    <property type="entry name" value="OXIDASE USTYA"/>
    <property type="match status" value="1"/>
</dbReference>
<evidence type="ECO:0000256" key="1">
    <source>
        <dbReference type="ARBA" id="ARBA00035112"/>
    </source>
</evidence>
<dbReference type="PANTHER" id="PTHR33365">
    <property type="entry name" value="YALI0B05434P"/>
    <property type="match status" value="1"/>
</dbReference>
<name>A0A1V6R2S7_9EURO</name>
<dbReference type="InterPro" id="IPR021765">
    <property type="entry name" value="UstYa-like"/>
</dbReference>
<sequence>MSGQCFRVTAAGRVLQNARGGSIAEEPTMAILLENKEECSGLLNDINETIQDPDTPADGARNSKPYRRRFLILIPILSLSLITNIITLSIILSSPKPHQAPSKYANLHLTHTEPYVLLTDYSSTNTTFTDTLWHSINIDSGVVALSDSFAASHNLRTAQRFPWDTTKGIYILHGFHNLHCLKIISISLFEFQSNRTQSRPWHHIAHCLDALRRQILCDADDTPRATERRVEVVSGVGQHRVCRDWGELESWAKAHTACYKRPENPGDEVGLKRFMHCPEGSGYVVDEGYVPEDEILVGLPEESIATDVTREV</sequence>
<protein>
    <submittedName>
        <fullName evidence="3">Uncharacterized protein</fullName>
    </submittedName>
</protein>
<dbReference type="STRING" id="29845.A0A1V6R2S7"/>
<keyword evidence="4" id="KW-1185">Reference proteome</keyword>
<gene>
    <name evidence="3" type="ORF">PENVUL_c101G06693</name>
</gene>
<evidence type="ECO:0000313" key="3">
    <source>
        <dbReference type="EMBL" id="OQD95794.1"/>
    </source>
</evidence>
<dbReference type="GO" id="GO:0043386">
    <property type="term" value="P:mycotoxin biosynthetic process"/>
    <property type="evidence" value="ECO:0007669"/>
    <property type="project" value="InterPro"/>
</dbReference>
<reference evidence="4" key="1">
    <citation type="journal article" date="2017" name="Nat. Microbiol.">
        <title>Global analysis of biosynthetic gene clusters reveals vast potential of secondary metabolite production in Penicillium species.</title>
        <authorList>
            <person name="Nielsen J.C."/>
            <person name="Grijseels S."/>
            <person name="Prigent S."/>
            <person name="Ji B."/>
            <person name="Dainat J."/>
            <person name="Nielsen K.F."/>
            <person name="Frisvad J.C."/>
            <person name="Workman M."/>
            <person name="Nielsen J."/>
        </authorList>
    </citation>
    <scope>NUCLEOTIDE SEQUENCE [LARGE SCALE GENOMIC DNA]</scope>
    <source>
        <strain evidence="4">IBT 29486</strain>
    </source>
</reference>
<comment type="similarity">
    <text evidence="1">Belongs to the ustYa family.</text>
</comment>